<accession>A0A4P6YSC2</accession>
<name>A0A4P6YSC2_9LACO</name>
<evidence type="ECO:0000256" key="6">
    <source>
        <dbReference type="SAM" id="MobiDB-lite"/>
    </source>
</evidence>
<dbReference type="EMBL" id="CP037940">
    <property type="protein sequence ID" value="QBO35589.1"/>
    <property type="molecule type" value="Genomic_DNA"/>
</dbReference>
<sequence>MLAVLQEHFEKLGYTEQTAIQKAVWEPMTQGESVLGLAPTGSGKTVAFTLPLLSKIVPDDGTQVLVIAPSQELAMQTTNVMREWASLVGVKVASITGGANVKRQMEKLRENPEIIVGTPGRILNMVNDRKLKLHRLLAVVIDEADELLVDETLVEIKEIVSQADNEAQFGFFSATTTPVLEDLESTFGLPVETIDVRAIDHSQGEVRHGMMTIAGPQRVQMLRRFSHIKKFKALVFFNKLQDMERAASSLRHEHVKVAPLGGKQRGTDRADALRKFRKGEIQFLLTTDVAARGLDIADLPAVINYDLPQDGVVYTHRVGRTGRMGRKGLVVNFGNAHDLRNLKKAVPATIELKPMYFANNQLVDVRPEGTTPVAVAVKQATKTDVKAATPAKGSVKAGTAKAAKTGAKVTVVPEKVLSKKEQIAAKKKAASKKGASKNKGMRKKWADKAAQAEKAAKHD</sequence>
<evidence type="ECO:0000313" key="9">
    <source>
        <dbReference type="EMBL" id="QBO35589.1"/>
    </source>
</evidence>
<dbReference type="InterPro" id="IPR027417">
    <property type="entry name" value="P-loop_NTPase"/>
</dbReference>
<keyword evidence="1" id="KW-0547">Nucleotide-binding</keyword>
<organism evidence="9 10">
    <name type="scientific">Periweissella cryptocerci</name>
    <dbReference type="NCBI Taxonomy" id="2506420"/>
    <lineage>
        <taxon>Bacteria</taxon>
        <taxon>Bacillati</taxon>
        <taxon>Bacillota</taxon>
        <taxon>Bacilli</taxon>
        <taxon>Lactobacillales</taxon>
        <taxon>Lactobacillaceae</taxon>
        <taxon>Periweissella</taxon>
    </lineage>
</organism>
<dbReference type="InterPro" id="IPR001650">
    <property type="entry name" value="Helicase_C-like"/>
</dbReference>
<evidence type="ECO:0000259" key="7">
    <source>
        <dbReference type="PROSITE" id="PS51192"/>
    </source>
</evidence>
<feature type="region of interest" description="Disordered" evidence="6">
    <location>
        <begin position="421"/>
        <end position="459"/>
    </location>
</feature>
<dbReference type="KEGG" id="wei:EQG49_03510"/>
<keyword evidence="2" id="KW-0378">Hydrolase</keyword>
<dbReference type="PROSITE" id="PS51192">
    <property type="entry name" value="HELICASE_ATP_BIND_1"/>
    <property type="match status" value="1"/>
</dbReference>
<dbReference type="SUPFAM" id="SSF52540">
    <property type="entry name" value="P-loop containing nucleoside triphosphate hydrolases"/>
    <property type="match status" value="1"/>
</dbReference>
<dbReference type="Pfam" id="PF00270">
    <property type="entry name" value="DEAD"/>
    <property type="match status" value="1"/>
</dbReference>
<gene>
    <name evidence="9" type="ORF">EQG49_03510</name>
</gene>
<dbReference type="PANTHER" id="PTHR47959:SF1">
    <property type="entry name" value="ATP-DEPENDENT RNA HELICASE DBPA"/>
    <property type="match status" value="1"/>
</dbReference>
<dbReference type="Pfam" id="PF00271">
    <property type="entry name" value="Helicase_C"/>
    <property type="match status" value="1"/>
</dbReference>
<keyword evidence="4" id="KW-0067">ATP-binding</keyword>
<feature type="compositionally biased region" description="Basic residues" evidence="6">
    <location>
        <begin position="425"/>
        <end position="443"/>
    </location>
</feature>
<feature type="domain" description="Helicase ATP-binding" evidence="7">
    <location>
        <begin position="25"/>
        <end position="194"/>
    </location>
</feature>
<evidence type="ECO:0000256" key="5">
    <source>
        <dbReference type="ARBA" id="ARBA00038437"/>
    </source>
</evidence>
<dbReference type="GO" id="GO:0003676">
    <property type="term" value="F:nucleic acid binding"/>
    <property type="evidence" value="ECO:0007669"/>
    <property type="project" value="InterPro"/>
</dbReference>
<evidence type="ECO:0000256" key="2">
    <source>
        <dbReference type="ARBA" id="ARBA00022801"/>
    </source>
</evidence>
<keyword evidence="3 9" id="KW-0347">Helicase</keyword>
<evidence type="ECO:0000256" key="4">
    <source>
        <dbReference type="ARBA" id="ARBA00022840"/>
    </source>
</evidence>
<comment type="similarity">
    <text evidence="5">Belongs to the DEAD box helicase family.</text>
</comment>
<reference evidence="10" key="1">
    <citation type="submission" date="2019-03" db="EMBL/GenBank/DDBJ databases">
        <title>Weissella sp. 26KH-42 Genome sequencing.</title>
        <authorList>
            <person name="Heo J."/>
            <person name="Kim S.-J."/>
            <person name="Kim J.-S."/>
            <person name="Hong S.-B."/>
            <person name="Kwon S.-W."/>
        </authorList>
    </citation>
    <scope>NUCLEOTIDE SEQUENCE [LARGE SCALE GENOMIC DNA]</scope>
    <source>
        <strain evidence="10">26KH-42</strain>
    </source>
</reference>
<dbReference type="PANTHER" id="PTHR47959">
    <property type="entry name" value="ATP-DEPENDENT RNA HELICASE RHLE-RELATED"/>
    <property type="match status" value="1"/>
</dbReference>
<dbReference type="InterPro" id="IPR014001">
    <property type="entry name" value="Helicase_ATP-bd"/>
</dbReference>
<evidence type="ECO:0000256" key="1">
    <source>
        <dbReference type="ARBA" id="ARBA00022741"/>
    </source>
</evidence>
<feature type="domain" description="Helicase C-terminal" evidence="8">
    <location>
        <begin position="220"/>
        <end position="363"/>
    </location>
</feature>
<dbReference type="GO" id="GO:0005524">
    <property type="term" value="F:ATP binding"/>
    <property type="evidence" value="ECO:0007669"/>
    <property type="project" value="UniProtKB-KW"/>
</dbReference>
<dbReference type="CDD" id="cd00268">
    <property type="entry name" value="DEADc"/>
    <property type="match status" value="1"/>
</dbReference>
<proteinExistence type="inferred from homology"/>
<protein>
    <submittedName>
        <fullName evidence="9">DEAD/DEAH box helicase</fullName>
    </submittedName>
</protein>
<dbReference type="Proteomes" id="UP000292886">
    <property type="component" value="Chromosome"/>
</dbReference>
<dbReference type="CDD" id="cd18787">
    <property type="entry name" value="SF2_C_DEAD"/>
    <property type="match status" value="1"/>
</dbReference>
<evidence type="ECO:0000256" key="3">
    <source>
        <dbReference type="ARBA" id="ARBA00022806"/>
    </source>
</evidence>
<dbReference type="OrthoDB" id="9805696at2"/>
<dbReference type="GO" id="GO:0003724">
    <property type="term" value="F:RNA helicase activity"/>
    <property type="evidence" value="ECO:0007669"/>
    <property type="project" value="TreeGrafter"/>
</dbReference>
<keyword evidence="10" id="KW-1185">Reference proteome</keyword>
<dbReference type="InterPro" id="IPR011545">
    <property type="entry name" value="DEAD/DEAH_box_helicase_dom"/>
</dbReference>
<dbReference type="AlphaFoldDB" id="A0A4P6YSC2"/>
<evidence type="ECO:0000259" key="8">
    <source>
        <dbReference type="PROSITE" id="PS51194"/>
    </source>
</evidence>
<dbReference type="InterPro" id="IPR050079">
    <property type="entry name" value="DEAD_box_RNA_helicase"/>
</dbReference>
<dbReference type="SMART" id="SM00490">
    <property type="entry name" value="HELICc"/>
    <property type="match status" value="1"/>
</dbReference>
<feature type="compositionally biased region" description="Basic and acidic residues" evidence="6">
    <location>
        <begin position="444"/>
        <end position="459"/>
    </location>
</feature>
<dbReference type="Gene3D" id="3.40.50.300">
    <property type="entry name" value="P-loop containing nucleotide triphosphate hydrolases"/>
    <property type="match status" value="2"/>
</dbReference>
<dbReference type="InterPro" id="IPR044742">
    <property type="entry name" value="DEAD/DEAH_RhlB"/>
</dbReference>
<dbReference type="GO" id="GO:0005829">
    <property type="term" value="C:cytosol"/>
    <property type="evidence" value="ECO:0007669"/>
    <property type="project" value="TreeGrafter"/>
</dbReference>
<dbReference type="SMART" id="SM00487">
    <property type="entry name" value="DEXDc"/>
    <property type="match status" value="1"/>
</dbReference>
<evidence type="ECO:0000313" key="10">
    <source>
        <dbReference type="Proteomes" id="UP000292886"/>
    </source>
</evidence>
<dbReference type="PROSITE" id="PS51194">
    <property type="entry name" value="HELICASE_CTER"/>
    <property type="match status" value="1"/>
</dbReference>
<dbReference type="GO" id="GO:0016787">
    <property type="term" value="F:hydrolase activity"/>
    <property type="evidence" value="ECO:0007669"/>
    <property type="project" value="UniProtKB-KW"/>
</dbReference>